<dbReference type="Proteomes" id="UP001346869">
    <property type="component" value="Unassembled WGS sequence"/>
</dbReference>
<reference evidence="2 3" key="2">
    <citation type="journal article" date="2023" name="Mol. Biol. Evol.">
        <title>Genomics of Secondarily Temperate Adaptation in the Only Non-Antarctic Icefish.</title>
        <authorList>
            <person name="Rivera-Colon A.G."/>
            <person name="Rayamajhi N."/>
            <person name="Minhas B.F."/>
            <person name="Madrigal G."/>
            <person name="Bilyk K.T."/>
            <person name="Yoon V."/>
            <person name="Hune M."/>
            <person name="Gregory S."/>
            <person name="Cheng C.H.C."/>
            <person name="Catchen J.M."/>
        </authorList>
    </citation>
    <scope>NUCLEOTIDE SEQUENCE [LARGE SCALE GENOMIC DNA]</scope>
    <source>
        <strain evidence="2">JMC-PN-2008</strain>
    </source>
</reference>
<feature type="region of interest" description="Disordered" evidence="1">
    <location>
        <begin position="38"/>
        <end position="59"/>
    </location>
</feature>
<keyword evidence="3" id="KW-1185">Reference proteome</keyword>
<protein>
    <submittedName>
        <fullName evidence="2">Uncharacterized protein</fullName>
    </submittedName>
</protein>
<gene>
    <name evidence="2" type="ORF">PBY51_004308</name>
</gene>
<reference evidence="2 3" key="1">
    <citation type="journal article" date="2023" name="Genes (Basel)">
        <title>Chromosome-Level Genome Assembly and Circadian Gene Repertoire of the Patagonia Blennie Eleginops maclovinus-The Closest Ancestral Proxy of Antarctic Cryonotothenioids.</title>
        <authorList>
            <person name="Cheng C.C."/>
            <person name="Rivera-Colon A.G."/>
            <person name="Minhas B.F."/>
            <person name="Wilson L."/>
            <person name="Rayamajhi N."/>
            <person name="Vargas-Chacoff L."/>
            <person name="Catchen J.M."/>
        </authorList>
    </citation>
    <scope>NUCLEOTIDE SEQUENCE [LARGE SCALE GENOMIC DNA]</scope>
    <source>
        <strain evidence="2">JMC-PN-2008</strain>
    </source>
</reference>
<comment type="caution">
    <text evidence="2">The sequence shown here is derived from an EMBL/GenBank/DDBJ whole genome shotgun (WGS) entry which is preliminary data.</text>
</comment>
<feature type="compositionally biased region" description="Polar residues" evidence="1">
    <location>
        <begin position="38"/>
        <end position="49"/>
    </location>
</feature>
<dbReference type="AlphaFoldDB" id="A0AAN8AW93"/>
<evidence type="ECO:0000256" key="1">
    <source>
        <dbReference type="SAM" id="MobiDB-lite"/>
    </source>
</evidence>
<evidence type="ECO:0000313" key="3">
    <source>
        <dbReference type="Proteomes" id="UP001346869"/>
    </source>
</evidence>
<proteinExistence type="predicted"/>
<organism evidence="2 3">
    <name type="scientific">Eleginops maclovinus</name>
    <name type="common">Patagonian blennie</name>
    <name type="synonym">Eleginus maclovinus</name>
    <dbReference type="NCBI Taxonomy" id="56733"/>
    <lineage>
        <taxon>Eukaryota</taxon>
        <taxon>Metazoa</taxon>
        <taxon>Chordata</taxon>
        <taxon>Craniata</taxon>
        <taxon>Vertebrata</taxon>
        <taxon>Euteleostomi</taxon>
        <taxon>Actinopterygii</taxon>
        <taxon>Neopterygii</taxon>
        <taxon>Teleostei</taxon>
        <taxon>Neoteleostei</taxon>
        <taxon>Acanthomorphata</taxon>
        <taxon>Eupercaria</taxon>
        <taxon>Perciformes</taxon>
        <taxon>Notothenioidei</taxon>
        <taxon>Eleginopidae</taxon>
        <taxon>Eleginops</taxon>
    </lineage>
</organism>
<sequence length="122" mass="12966">MCCYHNPNHNLAHHTSSLVHTIKGIQATVSSESVALGTTTQPFTSTPLKDSQPAKRPRLELKEEVEDVAIVGTDPQDATYDAAQSVPTETESSQLFASSAFSRGVLCAPVLVIFGLAEEGPS</sequence>
<evidence type="ECO:0000313" key="2">
    <source>
        <dbReference type="EMBL" id="KAK5871424.1"/>
    </source>
</evidence>
<name>A0AAN8AW93_ELEMC</name>
<dbReference type="EMBL" id="JAUZQC010000005">
    <property type="protein sequence ID" value="KAK5871424.1"/>
    <property type="molecule type" value="Genomic_DNA"/>
</dbReference>
<accession>A0AAN8AW93</accession>